<organism evidence="1">
    <name type="scientific">Arundo donax</name>
    <name type="common">Giant reed</name>
    <name type="synonym">Donax arundinaceus</name>
    <dbReference type="NCBI Taxonomy" id="35708"/>
    <lineage>
        <taxon>Eukaryota</taxon>
        <taxon>Viridiplantae</taxon>
        <taxon>Streptophyta</taxon>
        <taxon>Embryophyta</taxon>
        <taxon>Tracheophyta</taxon>
        <taxon>Spermatophyta</taxon>
        <taxon>Magnoliopsida</taxon>
        <taxon>Liliopsida</taxon>
        <taxon>Poales</taxon>
        <taxon>Poaceae</taxon>
        <taxon>PACMAD clade</taxon>
        <taxon>Arundinoideae</taxon>
        <taxon>Arundineae</taxon>
        <taxon>Arundo</taxon>
    </lineage>
</organism>
<reference evidence="1" key="1">
    <citation type="submission" date="2014-09" db="EMBL/GenBank/DDBJ databases">
        <authorList>
            <person name="Magalhaes I.L.F."/>
            <person name="Oliveira U."/>
            <person name="Santos F.R."/>
            <person name="Vidigal T.H.D.A."/>
            <person name="Brescovit A.D."/>
            <person name="Santos A.J."/>
        </authorList>
    </citation>
    <scope>NUCLEOTIDE SEQUENCE</scope>
    <source>
        <tissue evidence="1">Shoot tissue taken approximately 20 cm above the soil surface</tissue>
    </source>
</reference>
<evidence type="ECO:0000313" key="1">
    <source>
        <dbReference type="EMBL" id="JAE02415.1"/>
    </source>
</evidence>
<protein>
    <submittedName>
        <fullName evidence="1">Uncharacterized protein</fullName>
    </submittedName>
</protein>
<name>A0A0A9ENT6_ARUDO</name>
<proteinExistence type="predicted"/>
<accession>A0A0A9ENT6</accession>
<reference evidence="1" key="2">
    <citation type="journal article" date="2015" name="Data Brief">
        <title>Shoot transcriptome of the giant reed, Arundo donax.</title>
        <authorList>
            <person name="Barrero R.A."/>
            <person name="Guerrero F.D."/>
            <person name="Moolhuijzen P."/>
            <person name="Goolsby J.A."/>
            <person name="Tidwell J."/>
            <person name="Bellgard S.E."/>
            <person name="Bellgard M.I."/>
        </authorList>
    </citation>
    <scope>NUCLEOTIDE SEQUENCE</scope>
    <source>
        <tissue evidence="1">Shoot tissue taken approximately 20 cm above the soil surface</tissue>
    </source>
</reference>
<dbReference type="EMBL" id="GBRH01195481">
    <property type="protein sequence ID" value="JAE02415.1"/>
    <property type="molecule type" value="Transcribed_RNA"/>
</dbReference>
<sequence length="99" mass="11333">MFQNLQGTPETYTLQYKGSIYQYPDNLCAFYNQNEGYYGLEQRHLQYHELSQDLASRQQCGWDMLVCRCFPGDLTLTASASMNQTLPLGIERACSNMAS</sequence>
<dbReference type="AlphaFoldDB" id="A0A0A9ENT6"/>